<proteinExistence type="predicted"/>
<comment type="caution">
    <text evidence="1">The sequence shown here is derived from an EMBL/GenBank/DDBJ whole genome shotgun (WGS) entry which is preliminary data.</text>
</comment>
<sequence length="209" mass="24158">MKIQTFAKKTTKNSVTSSQRAFLTKIKEFFKNKNLIKKKIQRYSYLNNICIKSNSPNISEVVLLRMSLKLEAVFSNVITKEKQANCLAVNCTHFALISAKHLCAKKHPLANFNIYTEFSSMSHLIHFLEININETLLFLTFLEKKSQTITSGIGLFHPSNKHVFVPIFVSFIAVHSSKHSLIYLLKRRLKHLIEIKKFFFMGQIFPFSV</sequence>
<evidence type="ECO:0000313" key="2">
    <source>
        <dbReference type="Proteomes" id="UP000276133"/>
    </source>
</evidence>
<dbReference type="Proteomes" id="UP000276133">
    <property type="component" value="Unassembled WGS sequence"/>
</dbReference>
<reference evidence="1 2" key="1">
    <citation type="journal article" date="2018" name="Sci. Rep.">
        <title>Genomic signatures of local adaptation to the degree of environmental predictability in rotifers.</title>
        <authorList>
            <person name="Franch-Gras L."/>
            <person name="Hahn C."/>
            <person name="Garcia-Roger E.M."/>
            <person name="Carmona M.J."/>
            <person name="Serra M."/>
            <person name="Gomez A."/>
        </authorList>
    </citation>
    <scope>NUCLEOTIDE SEQUENCE [LARGE SCALE GENOMIC DNA]</scope>
    <source>
        <strain evidence="1">HYR1</strain>
    </source>
</reference>
<keyword evidence="2" id="KW-1185">Reference proteome</keyword>
<evidence type="ECO:0000313" key="1">
    <source>
        <dbReference type="EMBL" id="RNA05916.1"/>
    </source>
</evidence>
<accession>A0A3M7Q385</accession>
<name>A0A3M7Q385_BRAPC</name>
<dbReference type="EMBL" id="REGN01007560">
    <property type="protein sequence ID" value="RNA05916.1"/>
    <property type="molecule type" value="Genomic_DNA"/>
</dbReference>
<protein>
    <submittedName>
        <fullName evidence="1">Uncharacterized protein</fullName>
    </submittedName>
</protein>
<organism evidence="1 2">
    <name type="scientific">Brachionus plicatilis</name>
    <name type="common">Marine rotifer</name>
    <name type="synonym">Brachionus muelleri</name>
    <dbReference type="NCBI Taxonomy" id="10195"/>
    <lineage>
        <taxon>Eukaryota</taxon>
        <taxon>Metazoa</taxon>
        <taxon>Spiralia</taxon>
        <taxon>Gnathifera</taxon>
        <taxon>Rotifera</taxon>
        <taxon>Eurotatoria</taxon>
        <taxon>Monogononta</taxon>
        <taxon>Pseudotrocha</taxon>
        <taxon>Ploima</taxon>
        <taxon>Brachionidae</taxon>
        <taxon>Brachionus</taxon>
    </lineage>
</organism>
<gene>
    <name evidence="1" type="ORF">BpHYR1_042819</name>
</gene>
<dbReference type="AlphaFoldDB" id="A0A3M7Q385"/>